<evidence type="ECO:0000259" key="1">
    <source>
        <dbReference type="Pfam" id="PF01636"/>
    </source>
</evidence>
<dbReference type="Gene3D" id="3.90.1200.10">
    <property type="match status" value="1"/>
</dbReference>
<dbReference type="InterPro" id="IPR051678">
    <property type="entry name" value="AGP_Transferase"/>
</dbReference>
<proteinExistence type="predicted"/>
<accession>A0A8H3UPC5</accession>
<dbReference type="EMBL" id="WNWQ01000201">
    <property type="protein sequence ID" value="KAE9974597.1"/>
    <property type="molecule type" value="Genomic_DNA"/>
</dbReference>
<feature type="domain" description="Aminoglycoside phosphotransferase" evidence="1">
    <location>
        <begin position="182"/>
        <end position="231"/>
    </location>
</feature>
<evidence type="ECO:0000313" key="2">
    <source>
        <dbReference type="EMBL" id="KAE9974597.1"/>
    </source>
</evidence>
<organism evidence="2 3">
    <name type="scientific">Venturia inaequalis</name>
    <name type="common">Apple scab fungus</name>
    <dbReference type="NCBI Taxonomy" id="5025"/>
    <lineage>
        <taxon>Eukaryota</taxon>
        <taxon>Fungi</taxon>
        <taxon>Dikarya</taxon>
        <taxon>Ascomycota</taxon>
        <taxon>Pezizomycotina</taxon>
        <taxon>Dothideomycetes</taxon>
        <taxon>Pleosporomycetidae</taxon>
        <taxon>Venturiales</taxon>
        <taxon>Venturiaceae</taxon>
        <taxon>Venturia</taxon>
    </lineage>
</organism>
<dbReference type="PANTHER" id="PTHR21310:SF55">
    <property type="entry name" value="AMINOGLYCOSIDE PHOSPHOTRANSFERASE DOMAIN-CONTAINING PROTEIN"/>
    <property type="match status" value="1"/>
</dbReference>
<protein>
    <recommendedName>
        <fullName evidence="1">Aminoglycoside phosphotransferase domain-containing protein</fullName>
    </recommendedName>
</protein>
<dbReference type="InterPro" id="IPR011009">
    <property type="entry name" value="Kinase-like_dom_sf"/>
</dbReference>
<dbReference type="AlphaFoldDB" id="A0A8H3UPC5"/>
<dbReference type="Pfam" id="PF01636">
    <property type="entry name" value="APH"/>
    <property type="match status" value="1"/>
</dbReference>
<comment type="caution">
    <text evidence="2">The sequence shown here is derived from an EMBL/GenBank/DDBJ whole genome shotgun (WGS) entry which is preliminary data.</text>
</comment>
<dbReference type="InterPro" id="IPR002575">
    <property type="entry name" value="Aminoglycoside_PTrfase"/>
</dbReference>
<reference evidence="2 3" key="1">
    <citation type="submission" date="2019-11" db="EMBL/GenBank/DDBJ databases">
        <title>Venturia inaequalis Genome Resource.</title>
        <authorList>
            <person name="Lichtner F.J."/>
        </authorList>
    </citation>
    <scope>NUCLEOTIDE SEQUENCE [LARGE SCALE GENOMIC DNA]</scope>
    <source>
        <strain evidence="2">Bline_iso_100314</strain>
    </source>
</reference>
<dbReference type="SUPFAM" id="SSF56112">
    <property type="entry name" value="Protein kinase-like (PK-like)"/>
    <property type="match status" value="1"/>
</dbReference>
<dbReference type="PANTHER" id="PTHR21310">
    <property type="entry name" value="AMINOGLYCOSIDE PHOSPHOTRANSFERASE-RELATED-RELATED"/>
    <property type="match status" value="1"/>
</dbReference>
<sequence>MGPTLSPNLQRLLEMSERLLTKPRSLPASNNNDPIVVSYTTLERSYYFSETRCIKIQNHPDDIGSCSSNIRFARERLLNEAASLQYLAQYSNIPVPKLRSIGDNERGMLQLETELLPNNAITLSMVAPPYRRKEATQKVNDQMISHILPHLSNLRSTAIGSVDPSLPVIPPARLLSSRGPGEEWPRGIKGDYGFVHGDLSDENIFIDQMSFEIVGIIDWEYAGFFPTAFEVPIWKTPDRQVRHGILMSAMREELMFFNGRGKIGNC</sequence>
<dbReference type="Proteomes" id="UP000433883">
    <property type="component" value="Unassembled WGS sequence"/>
</dbReference>
<evidence type="ECO:0000313" key="3">
    <source>
        <dbReference type="Proteomes" id="UP000433883"/>
    </source>
</evidence>
<gene>
    <name evidence="2" type="ORF">BLS_003069</name>
</gene>
<name>A0A8H3UPC5_VENIN</name>